<accession>A0A1J0VR82</accession>
<sequence>MSSHPQDRSIGTTRRTAFALGAAVATLVALAPAAQAFPNPFQQTIPGCTPAAPGLPNGKQWPVEPALTIDTAATHTATLETTCGTLALELDAAAAPRTVNSFAFLAGEGYFDHTRCHRLTTEGIFVLQCGDPTATGMGGPGYKFDDENLAGAVYPAGTVAMANAGPGTNGSQFFLVYRDTQLPPNYTPFGRIADGLDALTNVANAGVAGGGPDGTPVAEVVFNAVRTTQS</sequence>
<dbReference type="EMBL" id="CP018082">
    <property type="protein sequence ID" value="APE34463.1"/>
    <property type="molecule type" value="Genomic_DNA"/>
</dbReference>
<dbReference type="InterPro" id="IPR029000">
    <property type="entry name" value="Cyclophilin-like_dom_sf"/>
</dbReference>
<dbReference type="Proteomes" id="UP000183810">
    <property type="component" value="Chromosome"/>
</dbReference>
<reference evidence="4" key="1">
    <citation type="submission" date="2016-11" db="EMBL/GenBank/DDBJ databases">
        <authorList>
            <person name="Jaros S."/>
            <person name="Januszkiewicz K."/>
            <person name="Wedrychowicz H."/>
        </authorList>
    </citation>
    <scope>NUCLEOTIDE SEQUENCE [LARGE SCALE GENOMIC DNA]</scope>
    <source>
        <strain evidence="4">Y48</strain>
    </source>
</reference>
<feature type="chain" id="PRO_5011822404" description="Peptidyl-prolyl cis-trans isomerase" evidence="2">
    <location>
        <begin position="37"/>
        <end position="230"/>
    </location>
</feature>
<dbReference type="InterPro" id="IPR044666">
    <property type="entry name" value="Cyclophilin_A-like"/>
</dbReference>
<name>A0A1J0VR82_9NOCA</name>
<dbReference type="PROSITE" id="PS51318">
    <property type="entry name" value="TAT"/>
    <property type="match status" value="1"/>
</dbReference>
<keyword evidence="5" id="KW-1185">Reference proteome</keyword>
<comment type="catalytic activity">
    <reaction evidence="2">
        <text>[protein]-peptidylproline (omega=180) = [protein]-peptidylproline (omega=0)</text>
        <dbReference type="Rhea" id="RHEA:16237"/>
        <dbReference type="Rhea" id="RHEA-COMP:10747"/>
        <dbReference type="Rhea" id="RHEA-COMP:10748"/>
        <dbReference type="ChEBI" id="CHEBI:83833"/>
        <dbReference type="ChEBI" id="CHEBI:83834"/>
        <dbReference type="EC" id="5.2.1.8"/>
    </reaction>
</comment>
<evidence type="ECO:0000256" key="1">
    <source>
        <dbReference type="ARBA" id="ARBA00002388"/>
    </source>
</evidence>
<dbReference type="GO" id="GO:0003755">
    <property type="term" value="F:peptidyl-prolyl cis-trans isomerase activity"/>
    <property type="evidence" value="ECO:0007669"/>
    <property type="project" value="UniProtKB-UniRule"/>
</dbReference>
<dbReference type="InterPro" id="IPR006311">
    <property type="entry name" value="TAT_signal"/>
</dbReference>
<evidence type="ECO:0000313" key="4">
    <source>
        <dbReference type="EMBL" id="APE34463.1"/>
    </source>
</evidence>
<dbReference type="AlphaFoldDB" id="A0A1J0VR82"/>
<dbReference type="KEGG" id="nsl:BOX37_11425"/>
<feature type="signal peptide" evidence="2">
    <location>
        <begin position="1"/>
        <end position="36"/>
    </location>
</feature>
<dbReference type="PANTHER" id="PTHR45625">
    <property type="entry name" value="PEPTIDYL-PROLYL CIS-TRANS ISOMERASE-RELATED"/>
    <property type="match status" value="1"/>
</dbReference>
<dbReference type="InterPro" id="IPR002130">
    <property type="entry name" value="Cyclophilin-type_PPIase_dom"/>
</dbReference>
<protein>
    <recommendedName>
        <fullName evidence="2">Peptidyl-prolyl cis-trans isomerase</fullName>
        <shortName evidence="2">PPIase</shortName>
        <ecNumber evidence="2">5.2.1.8</ecNumber>
    </recommendedName>
</protein>
<evidence type="ECO:0000259" key="3">
    <source>
        <dbReference type="PROSITE" id="PS50072"/>
    </source>
</evidence>
<dbReference type="PROSITE" id="PS50072">
    <property type="entry name" value="CSA_PPIASE_2"/>
    <property type="match status" value="1"/>
</dbReference>
<keyword evidence="2" id="KW-0732">Signal</keyword>
<dbReference type="RefSeq" id="WP_071927643.1">
    <property type="nucleotide sequence ID" value="NZ_CP018082.1"/>
</dbReference>
<dbReference type="PANTHER" id="PTHR45625:SF3">
    <property type="entry name" value="PEPTIDYL-PROLYL CIS-TRANS ISOMERASE B-RELATED"/>
    <property type="match status" value="1"/>
</dbReference>
<organism evidence="4 5">
    <name type="scientific">Nocardia mangyaensis</name>
    <dbReference type="NCBI Taxonomy" id="2213200"/>
    <lineage>
        <taxon>Bacteria</taxon>
        <taxon>Bacillati</taxon>
        <taxon>Actinomycetota</taxon>
        <taxon>Actinomycetes</taxon>
        <taxon>Mycobacteriales</taxon>
        <taxon>Nocardiaceae</taxon>
        <taxon>Nocardia</taxon>
    </lineage>
</organism>
<comment type="similarity">
    <text evidence="2">Belongs to the cyclophilin-type PPIase family.</text>
</comment>
<dbReference type="CDD" id="cd00317">
    <property type="entry name" value="cyclophilin"/>
    <property type="match status" value="1"/>
</dbReference>
<keyword evidence="2 4" id="KW-0413">Isomerase</keyword>
<proteinExistence type="inferred from homology"/>
<comment type="function">
    <text evidence="1 2">PPIases accelerate the folding of proteins. It catalyzes the cis-trans isomerization of proline imidic peptide bonds in oligopeptides.</text>
</comment>
<dbReference type="PRINTS" id="PR00153">
    <property type="entry name" value="CSAPPISMRASE"/>
</dbReference>
<dbReference type="EC" id="5.2.1.8" evidence="2"/>
<dbReference type="SUPFAM" id="SSF50891">
    <property type="entry name" value="Cyclophilin-like"/>
    <property type="match status" value="1"/>
</dbReference>
<evidence type="ECO:0000256" key="2">
    <source>
        <dbReference type="RuleBase" id="RU363019"/>
    </source>
</evidence>
<gene>
    <name evidence="4" type="ORF">BOX37_11425</name>
</gene>
<dbReference type="Gene3D" id="2.40.100.10">
    <property type="entry name" value="Cyclophilin-like"/>
    <property type="match status" value="1"/>
</dbReference>
<keyword evidence="2" id="KW-0697">Rotamase</keyword>
<feature type="domain" description="PPIase cyclophilin-type" evidence="3">
    <location>
        <begin position="73"/>
        <end position="227"/>
    </location>
</feature>
<evidence type="ECO:0000313" key="5">
    <source>
        <dbReference type="Proteomes" id="UP000183810"/>
    </source>
</evidence>
<dbReference type="Pfam" id="PF00160">
    <property type="entry name" value="Pro_isomerase"/>
    <property type="match status" value="1"/>
</dbReference>
<dbReference type="OrthoDB" id="5507614at2"/>